<protein>
    <submittedName>
        <fullName evidence="1">Uncharacterized protein</fullName>
    </submittedName>
</protein>
<dbReference type="Proteomes" id="UP000634136">
    <property type="component" value="Unassembled WGS sequence"/>
</dbReference>
<gene>
    <name evidence="1" type="ORF">G2W53_008723</name>
</gene>
<keyword evidence="2" id="KW-1185">Reference proteome</keyword>
<name>A0A835C6V9_9FABA</name>
<dbReference type="AlphaFoldDB" id="A0A835C6V9"/>
<organism evidence="1 2">
    <name type="scientific">Senna tora</name>
    <dbReference type="NCBI Taxonomy" id="362788"/>
    <lineage>
        <taxon>Eukaryota</taxon>
        <taxon>Viridiplantae</taxon>
        <taxon>Streptophyta</taxon>
        <taxon>Embryophyta</taxon>
        <taxon>Tracheophyta</taxon>
        <taxon>Spermatophyta</taxon>
        <taxon>Magnoliopsida</taxon>
        <taxon>eudicotyledons</taxon>
        <taxon>Gunneridae</taxon>
        <taxon>Pentapetalae</taxon>
        <taxon>rosids</taxon>
        <taxon>fabids</taxon>
        <taxon>Fabales</taxon>
        <taxon>Fabaceae</taxon>
        <taxon>Caesalpinioideae</taxon>
        <taxon>Cassia clade</taxon>
        <taxon>Senna</taxon>
    </lineage>
</organism>
<proteinExistence type="predicted"/>
<evidence type="ECO:0000313" key="2">
    <source>
        <dbReference type="Proteomes" id="UP000634136"/>
    </source>
</evidence>
<comment type="caution">
    <text evidence="1">The sequence shown here is derived from an EMBL/GenBank/DDBJ whole genome shotgun (WGS) entry which is preliminary data.</text>
</comment>
<evidence type="ECO:0000313" key="1">
    <source>
        <dbReference type="EMBL" id="KAF7833864.1"/>
    </source>
</evidence>
<sequence>MLLQPNPSSSYSLHLHHHRREKSNSYGLFFVDASQALYGSSALRSDEAKTDLRAWWRQRPWMMFRVWVEATTAAMKDDV</sequence>
<accession>A0A835C6V9</accession>
<reference evidence="1" key="1">
    <citation type="submission" date="2020-09" db="EMBL/GenBank/DDBJ databases">
        <title>Genome-Enabled Discovery of Anthraquinone Biosynthesis in Senna tora.</title>
        <authorList>
            <person name="Kang S.-H."/>
            <person name="Pandey R.P."/>
            <person name="Lee C.-M."/>
            <person name="Sim J.-S."/>
            <person name="Jeong J.-T."/>
            <person name="Choi B.-S."/>
            <person name="Jung M."/>
            <person name="Ginzburg D."/>
            <person name="Zhao K."/>
            <person name="Won S.Y."/>
            <person name="Oh T.-J."/>
            <person name="Yu Y."/>
            <person name="Kim N.-H."/>
            <person name="Lee O.R."/>
            <person name="Lee T.-H."/>
            <person name="Bashyal P."/>
            <person name="Kim T.-S."/>
            <person name="Lee W.-H."/>
            <person name="Kawkins C."/>
            <person name="Kim C.-K."/>
            <person name="Kim J.S."/>
            <person name="Ahn B.O."/>
            <person name="Rhee S.Y."/>
            <person name="Sohng J.K."/>
        </authorList>
    </citation>
    <scope>NUCLEOTIDE SEQUENCE</scope>
    <source>
        <tissue evidence="1">Leaf</tissue>
    </source>
</reference>
<dbReference type="EMBL" id="JAAIUW010000004">
    <property type="protein sequence ID" value="KAF7833864.1"/>
    <property type="molecule type" value="Genomic_DNA"/>
</dbReference>